<organism evidence="1">
    <name type="scientific">Anguilla anguilla</name>
    <name type="common">European freshwater eel</name>
    <name type="synonym">Muraena anguilla</name>
    <dbReference type="NCBI Taxonomy" id="7936"/>
    <lineage>
        <taxon>Eukaryota</taxon>
        <taxon>Metazoa</taxon>
        <taxon>Chordata</taxon>
        <taxon>Craniata</taxon>
        <taxon>Vertebrata</taxon>
        <taxon>Euteleostomi</taxon>
        <taxon>Actinopterygii</taxon>
        <taxon>Neopterygii</taxon>
        <taxon>Teleostei</taxon>
        <taxon>Anguilliformes</taxon>
        <taxon>Anguillidae</taxon>
        <taxon>Anguilla</taxon>
    </lineage>
</organism>
<proteinExistence type="predicted"/>
<evidence type="ECO:0000313" key="1">
    <source>
        <dbReference type="EMBL" id="JAH51073.1"/>
    </source>
</evidence>
<name>A0A0E9TEA4_ANGAN</name>
<reference evidence="1" key="1">
    <citation type="submission" date="2014-11" db="EMBL/GenBank/DDBJ databases">
        <authorList>
            <person name="Amaro Gonzalez C."/>
        </authorList>
    </citation>
    <scope>NUCLEOTIDE SEQUENCE</scope>
</reference>
<protein>
    <submittedName>
        <fullName evidence="1">Uncharacterized protein</fullName>
    </submittedName>
</protein>
<dbReference type="AlphaFoldDB" id="A0A0E9TEA4"/>
<dbReference type="EMBL" id="GBXM01057504">
    <property type="protein sequence ID" value="JAH51073.1"/>
    <property type="molecule type" value="Transcribed_RNA"/>
</dbReference>
<reference evidence="1" key="2">
    <citation type="journal article" date="2015" name="Fish Shellfish Immunol.">
        <title>Early steps in the European eel (Anguilla anguilla)-Vibrio vulnificus interaction in the gills: Role of the RtxA13 toxin.</title>
        <authorList>
            <person name="Callol A."/>
            <person name="Pajuelo D."/>
            <person name="Ebbesson L."/>
            <person name="Teles M."/>
            <person name="MacKenzie S."/>
            <person name="Amaro C."/>
        </authorList>
    </citation>
    <scope>NUCLEOTIDE SEQUENCE</scope>
</reference>
<accession>A0A0E9TEA4</accession>
<sequence>MLFELFKNSMRATVELHEGKPGDVPPVTALVTLGKEISP</sequence>